<feature type="region of interest" description="Disordered" evidence="1">
    <location>
        <begin position="280"/>
        <end position="303"/>
    </location>
</feature>
<dbReference type="AlphaFoldDB" id="A0A9C5Z0E8"/>
<dbReference type="GeneID" id="119637554"/>
<feature type="compositionally biased region" description="Polar residues" evidence="1">
    <location>
        <begin position="331"/>
        <end position="341"/>
    </location>
</feature>
<organism evidence="2 3">
    <name type="scientific">Glossina fuscipes</name>
    <dbReference type="NCBI Taxonomy" id="7396"/>
    <lineage>
        <taxon>Eukaryota</taxon>
        <taxon>Metazoa</taxon>
        <taxon>Ecdysozoa</taxon>
        <taxon>Arthropoda</taxon>
        <taxon>Hexapoda</taxon>
        <taxon>Insecta</taxon>
        <taxon>Pterygota</taxon>
        <taxon>Neoptera</taxon>
        <taxon>Endopterygota</taxon>
        <taxon>Diptera</taxon>
        <taxon>Brachycera</taxon>
        <taxon>Muscomorpha</taxon>
        <taxon>Hippoboscoidea</taxon>
        <taxon>Glossinidae</taxon>
        <taxon>Glossina</taxon>
    </lineage>
</organism>
<sequence length="420" mass="45673">MGGDYSNGSGSPRNLSLNLTSQYLGRSPIRGQTLPTNVKSTASASSDADAKAVRRKTISSACAKPQSDSINKNNSNIKNINNRNCKILGGVDPYDYIHSINDNVNVSKMDGHESCFYSAASIDEMINIRAPYGDSGQVLHSHIHNACQTATKKPKLSKLGTKTVGLKRVSFGSSKGSMVETLVFETPTPLSEHVEPNFRFGSEGDHKAPAYNTHTKINMDDSGIEVQEESERSVVRVSIYQSSQPQHIYTPEYFTKYENTLDKPLSNYNCNFEDIMTTPLPSYDRQQSTDSGWDNPFRPGGDLSREADEIVKMISGGKPITPTEDHAIGNGKTQKNDTSNGKMGLEEATKTNVSQNQSAQNGTMYRTQTVTLGGVVKSTDNNGMTSLAQVSNQLVPGPTSASHVIIDEKKSKKKGCCVIQ</sequence>
<name>A0A9C5Z0E8_9MUSC</name>
<keyword evidence="2" id="KW-1185">Reference proteome</keyword>
<proteinExistence type="predicted"/>
<evidence type="ECO:0000313" key="2">
    <source>
        <dbReference type="Proteomes" id="UP000092443"/>
    </source>
</evidence>
<reference evidence="3" key="1">
    <citation type="submission" date="2025-08" db="UniProtKB">
        <authorList>
            <consortium name="RefSeq"/>
        </authorList>
    </citation>
    <scope>IDENTIFICATION</scope>
    <source>
        <tissue evidence="3">Whole body pupa</tissue>
    </source>
</reference>
<evidence type="ECO:0000256" key="1">
    <source>
        <dbReference type="SAM" id="MobiDB-lite"/>
    </source>
</evidence>
<dbReference type="Proteomes" id="UP000092443">
    <property type="component" value="Unplaced"/>
</dbReference>
<accession>A0A9C5Z0E8</accession>
<feature type="region of interest" description="Disordered" evidence="1">
    <location>
        <begin position="27"/>
        <end position="51"/>
    </location>
</feature>
<gene>
    <name evidence="3" type="primary">LOC119637554</name>
</gene>
<dbReference type="KEGG" id="gfs:119637554"/>
<dbReference type="RefSeq" id="XP_037889568.1">
    <property type="nucleotide sequence ID" value="XM_038033640.1"/>
</dbReference>
<protein>
    <submittedName>
        <fullName evidence="3">Uncharacterized protein LOC119637554 isoform X1</fullName>
    </submittedName>
</protein>
<feature type="region of interest" description="Disordered" evidence="1">
    <location>
        <begin position="315"/>
        <end position="343"/>
    </location>
</feature>
<evidence type="ECO:0000313" key="3">
    <source>
        <dbReference type="RefSeq" id="XP_037889568.1"/>
    </source>
</evidence>